<sequence>MSSAQRWCRIALGASLAALEFGCEGECSPNNEVELSFEASPVAVTLRGIVAGEGEGAVAVGDGGTIVRRVAEDDWDLQASGVTADLFAVASRPQESVVVAVGAAGTIVRSADDGATWRPVASGTTAELYAVALAEDEAVAIAVGDGVALRSEDAGGTWSMGQVPEGTSVLRGVAGRDGAWLAAGENSQVLSSVDGGRTWQRIELGRLIDLQAVAVDRYDLTSAPEPEPFLVSDTVHAVFVVSDRRWHGATASISETILDMSRDGAWWVGERGLVLHRPSTVFGGFMPLSADPKLALHGVEGTRTRAFAVGAEGLIVRAVLHELGCS</sequence>
<protein>
    <recommendedName>
        <fullName evidence="3">Photosynthesis system II assembly factor Ycf48/Hcf136-like domain-containing protein</fullName>
    </recommendedName>
</protein>
<proteinExistence type="predicted"/>
<keyword evidence="2" id="KW-1185">Reference proteome</keyword>
<evidence type="ECO:0000313" key="2">
    <source>
        <dbReference type="Proteomes" id="UP001150924"/>
    </source>
</evidence>
<dbReference type="SUPFAM" id="SSF110296">
    <property type="entry name" value="Oligoxyloglucan reducing end-specific cellobiohydrolase"/>
    <property type="match status" value="1"/>
</dbReference>
<evidence type="ECO:0008006" key="3">
    <source>
        <dbReference type="Google" id="ProtNLM"/>
    </source>
</evidence>
<evidence type="ECO:0000313" key="1">
    <source>
        <dbReference type="EMBL" id="MCY1010366.1"/>
    </source>
</evidence>
<dbReference type="EMBL" id="JAPNKE010000002">
    <property type="protein sequence ID" value="MCY1010366.1"/>
    <property type="molecule type" value="Genomic_DNA"/>
</dbReference>
<gene>
    <name evidence="1" type="ORF">OV079_33330</name>
</gene>
<reference evidence="1" key="1">
    <citation type="submission" date="2022-11" db="EMBL/GenBank/DDBJ databases">
        <title>Minimal conservation of predation-associated metabolite biosynthetic gene clusters underscores biosynthetic potential of Myxococcota including descriptions for ten novel species: Archangium lansinium sp. nov., Myxococcus landrumus sp. nov., Nannocystis bai.</title>
        <authorList>
            <person name="Ahearne A."/>
            <person name="Stevens C."/>
            <person name="Phillips K."/>
        </authorList>
    </citation>
    <scope>NUCLEOTIDE SEQUENCE</scope>
    <source>
        <strain evidence="1">Na p29</strain>
    </source>
</reference>
<dbReference type="RefSeq" id="WP_267773272.1">
    <property type="nucleotide sequence ID" value="NZ_JAPNKE010000002.1"/>
</dbReference>
<name>A0A9X3EUN2_9BACT</name>
<dbReference type="AlphaFoldDB" id="A0A9X3EUN2"/>
<organism evidence="1 2">
    <name type="scientific">Nannocystis pusilla</name>
    <dbReference type="NCBI Taxonomy" id="889268"/>
    <lineage>
        <taxon>Bacteria</taxon>
        <taxon>Pseudomonadati</taxon>
        <taxon>Myxococcota</taxon>
        <taxon>Polyangia</taxon>
        <taxon>Nannocystales</taxon>
        <taxon>Nannocystaceae</taxon>
        <taxon>Nannocystis</taxon>
    </lineage>
</organism>
<dbReference type="Proteomes" id="UP001150924">
    <property type="component" value="Unassembled WGS sequence"/>
</dbReference>
<accession>A0A9X3EUN2</accession>
<dbReference type="Gene3D" id="2.130.10.10">
    <property type="entry name" value="YVTN repeat-like/Quinoprotein amine dehydrogenase"/>
    <property type="match status" value="1"/>
</dbReference>
<dbReference type="InterPro" id="IPR015943">
    <property type="entry name" value="WD40/YVTN_repeat-like_dom_sf"/>
</dbReference>
<comment type="caution">
    <text evidence="1">The sequence shown here is derived from an EMBL/GenBank/DDBJ whole genome shotgun (WGS) entry which is preliminary data.</text>
</comment>